<name>K1XWD0_9BACT</name>
<comment type="caution">
    <text evidence="1">The sequence shown here is derived from an EMBL/GenBank/DDBJ whole genome shotgun (WGS) entry which is preliminary data.</text>
</comment>
<proteinExistence type="predicted"/>
<dbReference type="AlphaFoldDB" id="K1XWD0"/>
<reference evidence="1" key="1">
    <citation type="journal article" date="2012" name="Science">
        <title>Fermentation, hydrogen, and sulfur metabolism in multiple uncultivated bacterial phyla.</title>
        <authorList>
            <person name="Wrighton K.C."/>
            <person name="Thomas B.C."/>
            <person name="Sharon I."/>
            <person name="Miller C.S."/>
            <person name="Castelle C.J."/>
            <person name="VerBerkmoes N.C."/>
            <person name="Wilkins M.J."/>
            <person name="Hettich R.L."/>
            <person name="Lipton M.S."/>
            <person name="Williams K.H."/>
            <person name="Long P.E."/>
            <person name="Banfield J.F."/>
        </authorList>
    </citation>
    <scope>NUCLEOTIDE SEQUENCE [LARGE SCALE GENOMIC DNA]</scope>
</reference>
<organism evidence="1">
    <name type="scientific">uncultured bacterium</name>
    <name type="common">gcode 4</name>
    <dbReference type="NCBI Taxonomy" id="1234023"/>
    <lineage>
        <taxon>Bacteria</taxon>
        <taxon>environmental samples</taxon>
    </lineage>
</organism>
<evidence type="ECO:0000313" key="1">
    <source>
        <dbReference type="EMBL" id="EKD29241.1"/>
    </source>
</evidence>
<accession>K1XWD0</accession>
<sequence length="102" mass="11836">MHIADKKSGSKGDDIRLSFFFENKGFRVSGSIINAIDRRESMKKHHICSVFWTRETCFHKSLFIRIPTRELFSFAKIDVFYSGIFLIRCLSGKGKKDKSPRS</sequence>
<gene>
    <name evidence="1" type="ORF">ACD_78C00466G0002</name>
</gene>
<dbReference type="EMBL" id="AMFJ01034466">
    <property type="protein sequence ID" value="EKD29241.1"/>
    <property type="molecule type" value="Genomic_DNA"/>
</dbReference>
<protein>
    <submittedName>
        <fullName evidence="1">Uncharacterized protein</fullName>
    </submittedName>
</protein>